<reference evidence="2" key="1">
    <citation type="submission" date="2018-05" db="EMBL/GenBank/DDBJ databases">
        <title>Draft genome of Mucuna pruriens seed.</title>
        <authorList>
            <person name="Nnadi N.E."/>
            <person name="Vos R."/>
            <person name="Hasami M.H."/>
            <person name="Devisetty U.K."/>
            <person name="Aguiy J.C."/>
        </authorList>
    </citation>
    <scope>NUCLEOTIDE SEQUENCE [LARGE SCALE GENOMIC DNA]</scope>
    <source>
        <strain evidence="2">JCA_2017</strain>
    </source>
</reference>
<feature type="compositionally biased region" description="Low complexity" evidence="1">
    <location>
        <begin position="118"/>
        <end position="133"/>
    </location>
</feature>
<proteinExistence type="predicted"/>
<organism evidence="2 3">
    <name type="scientific">Mucuna pruriens</name>
    <name type="common">Velvet bean</name>
    <name type="synonym">Dolichos pruriens</name>
    <dbReference type="NCBI Taxonomy" id="157652"/>
    <lineage>
        <taxon>Eukaryota</taxon>
        <taxon>Viridiplantae</taxon>
        <taxon>Streptophyta</taxon>
        <taxon>Embryophyta</taxon>
        <taxon>Tracheophyta</taxon>
        <taxon>Spermatophyta</taxon>
        <taxon>Magnoliopsida</taxon>
        <taxon>eudicotyledons</taxon>
        <taxon>Gunneridae</taxon>
        <taxon>Pentapetalae</taxon>
        <taxon>rosids</taxon>
        <taxon>fabids</taxon>
        <taxon>Fabales</taxon>
        <taxon>Fabaceae</taxon>
        <taxon>Papilionoideae</taxon>
        <taxon>50 kb inversion clade</taxon>
        <taxon>NPAAA clade</taxon>
        <taxon>indigoferoid/millettioid clade</taxon>
        <taxon>Phaseoleae</taxon>
        <taxon>Mucuna</taxon>
    </lineage>
</organism>
<evidence type="ECO:0000313" key="2">
    <source>
        <dbReference type="EMBL" id="RDY06250.1"/>
    </source>
</evidence>
<protein>
    <submittedName>
        <fullName evidence="2">Uncharacterized protein</fullName>
    </submittedName>
</protein>
<feature type="region of interest" description="Disordered" evidence="1">
    <location>
        <begin position="102"/>
        <end position="137"/>
    </location>
</feature>
<dbReference type="Proteomes" id="UP000257109">
    <property type="component" value="Unassembled WGS sequence"/>
</dbReference>
<dbReference type="PANTHER" id="PTHR32108">
    <property type="entry name" value="DNA-DIRECTED RNA POLYMERASE SUBUNIT ALPHA"/>
    <property type="match status" value="1"/>
</dbReference>
<dbReference type="OrthoDB" id="1724165at2759"/>
<evidence type="ECO:0000256" key="1">
    <source>
        <dbReference type="SAM" id="MobiDB-lite"/>
    </source>
</evidence>
<keyword evidence="3" id="KW-1185">Reference proteome</keyword>
<evidence type="ECO:0000313" key="3">
    <source>
        <dbReference type="Proteomes" id="UP000257109"/>
    </source>
</evidence>
<dbReference type="CDD" id="cd03143">
    <property type="entry name" value="A4_beta-galactosidase_middle_domain"/>
    <property type="match status" value="1"/>
</dbReference>
<dbReference type="PANTHER" id="PTHR32108:SF9">
    <property type="entry name" value="REVERSE TRANSCRIPTASE RNASE H-LIKE DOMAIN-CONTAINING PROTEIN"/>
    <property type="match status" value="1"/>
</dbReference>
<name>A0A371HTY9_MUCPR</name>
<feature type="non-terminal residue" evidence="2">
    <location>
        <position position="1"/>
    </location>
</feature>
<sequence>MGGICQHPVSRAHRTRNPGAGDLQIAVIEQAEAPFRKSLTIYYDPIRALRVPLTIDVPTQPAYHDNHAVPWRYDLTAPEMPKEKEPVKEITNIVKTGGITRSRRIYTPETLQSKETHAPTTGSTPTASTQAPALGKESEEFLKIIRHSEY</sequence>
<gene>
    <name evidence="2" type="ORF">CR513_09797</name>
</gene>
<dbReference type="AlphaFoldDB" id="A0A371HTY9"/>
<accession>A0A371HTY9</accession>
<dbReference type="EMBL" id="QJKJ01001718">
    <property type="protein sequence ID" value="RDY06250.1"/>
    <property type="molecule type" value="Genomic_DNA"/>
</dbReference>
<comment type="caution">
    <text evidence="2">The sequence shown here is derived from an EMBL/GenBank/DDBJ whole genome shotgun (WGS) entry which is preliminary data.</text>
</comment>